<name>A0ABU7EMI8_9TELE</name>
<protein>
    <submittedName>
        <fullName evidence="2">Uncharacterized protein</fullName>
    </submittedName>
</protein>
<evidence type="ECO:0000313" key="3">
    <source>
        <dbReference type="Proteomes" id="UP001352852"/>
    </source>
</evidence>
<organism evidence="2 3">
    <name type="scientific">Characodon lateralis</name>
    <dbReference type="NCBI Taxonomy" id="208331"/>
    <lineage>
        <taxon>Eukaryota</taxon>
        <taxon>Metazoa</taxon>
        <taxon>Chordata</taxon>
        <taxon>Craniata</taxon>
        <taxon>Vertebrata</taxon>
        <taxon>Euteleostomi</taxon>
        <taxon>Actinopterygii</taxon>
        <taxon>Neopterygii</taxon>
        <taxon>Teleostei</taxon>
        <taxon>Neoteleostei</taxon>
        <taxon>Acanthomorphata</taxon>
        <taxon>Ovalentaria</taxon>
        <taxon>Atherinomorphae</taxon>
        <taxon>Cyprinodontiformes</taxon>
        <taxon>Goodeidae</taxon>
        <taxon>Characodon</taxon>
    </lineage>
</organism>
<reference evidence="2 3" key="1">
    <citation type="submission" date="2021-06" db="EMBL/GenBank/DDBJ databases">
        <authorList>
            <person name="Palmer J.M."/>
        </authorList>
    </citation>
    <scope>NUCLEOTIDE SEQUENCE [LARGE SCALE GENOMIC DNA]</scope>
    <source>
        <strain evidence="2 3">CL_MEX2019</strain>
        <tissue evidence="2">Muscle</tissue>
    </source>
</reference>
<proteinExistence type="predicted"/>
<evidence type="ECO:0000313" key="2">
    <source>
        <dbReference type="EMBL" id="MED6288447.1"/>
    </source>
</evidence>
<keyword evidence="3" id="KW-1185">Reference proteome</keyword>
<evidence type="ECO:0000256" key="1">
    <source>
        <dbReference type="SAM" id="MobiDB-lite"/>
    </source>
</evidence>
<feature type="region of interest" description="Disordered" evidence="1">
    <location>
        <begin position="97"/>
        <end position="135"/>
    </location>
</feature>
<sequence>MEIGMGMGIGAAVGDTNVKIHLEVLEICDNEEAMDSVSIISNISQSSTHARSPSLRYSRRENRFVSCDLGETASYSLLIPSSGNTEAETINITIPDTVEAHRQNSRRQTQESSGYHEDIQLLNEAYRKQAGEGEE</sequence>
<comment type="caution">
    <text evidence="2">The sequence shown here is derived from an EMBL/GenBank/DDBJ whole genome shotgun (WGS) entry which is preliminary data.</text>
</comment>
<dbReference type="EMBL" id="JAHUTJ010060614">
    <property type="protein sequence ID" value="MED6288447.1"/>
    <property type="molecule type" value="Genomic_DNA"/>
</dbReference>
<dbReference type="Proteomes" id="UP001352852">
    <property type="component" value="Unassembled WGS sequence"/>
</dbReference>
<feature type="compositionally biased region" description="Basic and acidic residues" evidence="1">
    <location>
        <begin position="114"/>
        <end position="135"/>
    </location>
</feature>
<gene>
    <name evidence="2" type="ORF">CHARACLAT_026594</name>
</gene>
<accession>A0ABU7EMI8</accession>